<evidence type="ECO:0008006" key="5">
    <source>
        <dbReference type="Google" id="ProtNLM"/>
    </source>
</evidence>
<keyword evidence="4" id="KW-1185">Reference proteome</keyword>
<dbReference type="Proteomes" id="UP000035553">
    <property type="component" value="Unassembled WGS sequence"/>
</dbReference>
<organism evidence="3 4">
    <name type="scientific">Sporolactobacillus inulinus CASD</name>
    <dbReference type="NCBI Taxonomy" id="1069536"/>
    <lineage>
        <taxon>Bacteria</taxon>
        <taxon>Bacillati</taxon>
        <taxon>Bacillota</taxon>
        <taxon>Bacilli</taxon>
        <taxon>Bacillales</taxon>
        <taxon>Sporolactobacillaceae</taxon>
        <taxon>Sporolactobacillus</taxon>
    </lineage>
</organism>
<evidence type="ECO:0000256" key="1">
    <source>
        <dbReference type="SAM" id="MobiDB-lite"/>
    </source>
</evidence>
<dbReference type="EMBL" id="AFVQ02000052">
    <property type="protein sequence ID" value="KLI03131.1"/>
    <property type="molecule type" value="Genomic_DNA"/>
</dbReference>
<gene>
    <name evidence="3" type="ORF">SINU_04420</name>
</gene>
<keyword evidence="2" id="KW-0472">Membrane</keyword>
<dbReference type="AlphaFoldDB" id="A0A0U1QQP6"/>
<feature type="transmembrane region" description="Helical" evidence="2">
    <location>
        <begin position="6"/>
        <end position="24"/>
    </location>
</feature>
<feature type="compositionally biased region" description="Basic and acidic residues" evidence="1">
    <location>
        <begin position="74"/>
        <end position="84"/>
    </location>
</feature>
<proteinExistence type="predicted"/>
<dbReference type="RefSeq" id="WP_010025576.1">
    <property type="nucleotide sequence ID" value="NZ_AFVQ02000052.1"/>
</dbReference>
<dbReference type="OrthoDB" id="1708317at2"/>
<evidence type="ECO:0000313" key="3">
    <source>
        <dbReference type="EMBL" id="KLI03131.1"/>
    </source>
</evidence>
<keyword evidence="2" id="KW-0812">Transmembrane</keyword>
<protein>
    <recommendedName>
        <fullName evidence="5">Swarming motility protein SwrB</fullName>
    </recommendedName>
</protein>
<feature type="region of interest" description="Disordered" evidence="1">
    <location>
        <begin position="117"/>
        <end position="137"/>
    </location>
</feature>
<evidence type="ECO:0000256" key="2">
    <source>
        <dbReference type="SAM" id="Phobius"/>
    </source>
</evidence>
<feature type="region of interest" description="Disordered" evidence="1">
    <location>
        <begin position="73"/>
        <end position="104"/>
    </location>
</feature>
<name>A0A0U1QQP6_9BACL</name>
<dbReference type="STRING" id="1069536.SINU_04420"/>
<sequence length="188" mass="21427">MSAFWITLNFVLLLLAFYLILYLYQRIKVLQKTRSEQNVQESEQLLAEHIQAVRHENEQFLEAVRELFTNVSTETREAGQDQSDKPIVTAPKTSNGAKKSGTTKEKTFEAVLNNVGKDQGLGSKKQTGSEPEHEWMPPIDSIQDHIEESPYVQAMKLKEEGKSITEIAKKMKRGKGEIELLLRMHGKN</sequence>
<reference evidence="3 4" key="1">
    <citation type="journal article" date="2011" name="J. Bacteriol.">
        <title>Draft genome sequence of Sporolactobacillus inulinus strain CASD, an efficient D-lactic acid-producing bacterium with high-concentration lactate tolerance capability.</title>
        <authorList>
            <person name="Yu B."/>
            <person name="Su F."/>
            <person name="Wang L."/>
            <person name="Xu K."/>
            <person name="Zhao B."/>
            <person name="Xu P."/>
        </authorList>
    </citation>
    <scope>NUCLEOTIDE SEQUENCE [LARGE SCALE GENOMIC DNA]</scope>
    <source>
        <strain evidence="3 4">CASD</strain>
    </source>
</reference>
<keyword evidence="2" id="KW-1133">Transmembrane helix</keyword>
<comment type="caution">
    <text evidence="3">The sequence shown here is derived from an EMBL/GenBank/DDBJ whole genome shotgun (WGS) entry which is preliminary data.</text>
</comment>
<evidence type="ECO:0000313" key="4">
    <source>
        <dbReference type="Proteomes" id="UP000035553"/>
    </source>
</evidence>
<accession>A0A0U1QQP6</accession>